<evidence type="ECO:0000313" key="2">
    <source>
        <dbReference type="Proteomes" id="UP000828251"/>
    </source>
</evidence>
<sequence length="49" mass="5136">MIGTTPGCPSVHGIQKSYKTISTAFARVGTSINRTIANNPRQGSCGSIR</sequence>
<reference evidence="1 2" key="1">
    <citation type="journal article" date="2021" name="Plant Biotechnol. J.">
        <title>Multi-omics assisted identification of the key and species-specific regulatory components of drought-tolerant mechanisms in Gossypium stocksii.</title>
        <authorList>
            <person name="Yu D."/>
            <person name="Ke L."/>
            <person name="Zhang D."/>
            <person name="Wu Y."/>
            <person name="Sun Y."/>
            <person name="Mei J."/>
            <person name="Sun J."/>
            <person name="Sun Y."/>
        </authorList>
    </citation>
    <scope>NUCLEOTIDE SEQUENCE [LARGE SCALE GENOMIC DNA]</scope>
    <source>
        <strain evidence="2">cv. E1</strain>
        <tissue evidence="1">Leaf</tissue>
    </source>
</reference>
<name>A0A9D3ZX96_9ROSI</name>
<keyword evidence="2" id="KW-1185">Reference proteome</keyword>
<gene>
    <name evidence="1" type="ORF">J1N35_024346</name>
</gene>
<dbReference type="AlphaFoldDB" id="A0A9D3ZX96"/>
<dbReference type="Proteomes" id="UP000828251">
    <property type="component" value="Unassembled WGS sequence"/>
</dbReference>
<proteinExistence type="predicted"/>
<accession>A0A9D3ZX96</accession>
<organism evidence="1 2">
    <name type="scientific">Gossypium stocksii</name>
    <dbReference type="NCBI Taxonomy" id="47602"/>
    <lineage>
        <taxon>Eukaryota</taxon>
        <taxon>Viridiplantae</taxon>
        <taxon>Streptophyta</taxon>
        <taxon>Embryophyta</taxon>
        <taxon>Tracheophyta</taxon>
        <taxon>Spermatophyta</taxon>
        <taxon>Magnoliopsida</taxon>
        <taxon>eudicotyledons</taxon>
        <taxon>Gunneridae</taxon>
        <taxon>Pentapetalae</taxon>
        <taxon>rosids</taxon>
        <taxon>malvids</taxon>
        <taxon>Malvales</taxon>
        <taxon>Malvaceae</taxon>
        <taxon>Malvoideae</taxon>
        <taxon>Gossypium</taxon>
    </lineage>
</organism>
<dbReference type="EMBL" id="JAIQCV010000008">
    <property type="protein sequence ID" value="KAH1072018.1"/>
    <property type="molecule type" value="Genomic_DNA"/>
</dbReference>
<evidence type="ECO:0000313" key="1">
    <source>
        <dbReference type="EMBL" id="KAH1072018.1"/>
    </source>
</evidence>
<protein>
    <submittedName>
        <fullName evidence="1">Uncharacterized protein</fullName>
    </submittedName>
</protein>
<comment type="caution">
    <text evidence="1">The sequence shown here is derived from an EMBL/GenBank/DDBJ whole genome shotgun (WGS) entry which is preliminary data.</text>
</comment>